<dbReference type="InParanoid" id="A0A0P0XIV3"/>
<evidence type="ECO:0000313" key="2">
    <source>
        <dbReference type="Proteomes" id="UP000059680"/>
    </source>
</evidence>
<dbReference type="EMBL" id="AP014964">
    <property type="protein sequence ID" value="BAT06433.1"/>
    <property type="molecule type" value="Genomic_DNA"/>
</dbReference>
<dbReference type="Gramene" id="Os08t0535150-00">
    <property type="protein sequence ID" value="Os08t0535150-00"/>
    <property type="gene ID" value="Os08g0535150"/>
</dbReference>
<reference evidence="2" key="1">
    <citation type="journal article" date="2005" name="Nature">
        <title>The map-based sequence of the rice genome.</title>
        <authorList>
            <consortium name="International rice genome sequencing project (IRGSP)"/>
            <person name="Matsumoto T."/>
            <person name="Wu J."/>
            <person name="Kanamori H."/>
            <person name="Katayose Y."/>
            <person name="Fujisawa M."/>
            <person name="Namiki N."/>
            <person name="Mizuno H."/>
            <person name="Yamamoto K."/>
            <person name="Antonio B.A."/>
            <person name="Baba T."/>
            <person name="Sakata K."/>
            <person name="Nagamura Y."/>
            <person name="Aoki H."/>
            <person name="Arikawa K."/>
            <person name="Arita K."/>
            <person name="Bito T."/>
            <person name="Chiden Y."/>
            <person name="Fujitsuka N."/>
            <person name="Fukunaka R."/>
            <person name="Hamada M."/>
            <person name="Harada C."/>
            <person name="Hayashi A."/>
            <person name="Hijishita S."/>
            <person name="Honda M."/>
            <person name="Hosokawa S."/>
            <person name="Ichikawa Y."/>
            <person name="Idonuma A."/>
            <person name="Iijima M."/>
            <person name="Ikeda M."/>
            <person name="Ikeno M."/>
            <person name="Ito K."/>
            <person name="Ito S."/>
            <person name="Ito T."/>
            <person name="Ito Y."/>
            <person name="Ito Y."/>
            <person name="Iwabuchi A."/>
            <person name="Kamiya K."/>
            <person name="Karasawa W."/>
            <person name="Kurita K."/>
            <person name="Katagiri S."/>
            <person name="Kikuta A."/>
            <person name="Kobayashi H."/>
            <person name="Kobayashi N."/>
            <person name="Machita K."/>
            <person name="Maehara T."/>
            <person name="Masukawa M."/>
            <person name="Mizubayashi T."/>
            <person name="Mukai Y."/>
            <person name="Nagasaki H."/>
            <person name="Nagata Y."/>
            <person name="Naito S."/>
            <person name="Nakashima M."/>
            <person name="Nakama Y."/>
            <person name="Nakamichi Y."/>
            <person name="Nakamura M."/>
            <person name="Meguro A."/>
            <person name="Negishi M."/>
            <person name="Ohta I."/>
            <person name="Ohta T."/>
            <person name="Okamoto M."/>
            <person name="Ono N."/>
            <person name="Saji S."/>
            <person name="Sakaguchi M."/>
            <person name="Sakai K."/>
            <person name="Shibata M."/>
            <person name="Shimokawa T."/>
            <person name="Song J."/>
            <person name="Takazaki Y."/>
            <person name="Terasawa K."/>
            <person name="Tsugane M."/>
            <person name="Tsuji K."/>
            <person name="Ueda S."/>
            <person name="Waki K."/>
            <person name="Yamagata H."/>
            <person name="Yamamoto M."/>
            <person name="Yamamoto S."/>
            <person name="Yamane H."/>
            <person name="Yoshiki S."/>
            <person name="Yoshihara R."/>
            <person name="Yukawa K."/>
            <person name="Zhong H."/>
            <person name="Yano M."/>
            <person name="Yuan Q."/>
            <person name="Ouyang S."/>
            <person name="Liu J."/>
            <person name="Jones K.M."/>
            <person name="Gansberger K."/>
            <person name="Moffat K."/>
            <person name="Hill J."/>
            <person name="Bera J."/>
            <person name="Fadrosh D."/>
            <person name="Jin S."/>
            <person name="Johri S."/>
            <person name="Kim M."/>
            <person name="Overton L."/>
            <person name="Reardon M."/>
            <person name="Tsitrin T."/>
            <person name="Vuong H."/>
            <person name="Weaver B."/>
            <person name="Ciecko A."/>
            <person name="Tallon L."/>
            <person name="Jackson J."/>
            <person name="Pai G."/>
            <person name="Aken S.V."/>
            <person name="Utterback T."/>
            <person name="Reidmuller S."/>
            <person name="Feldblyum T."/>
            <person name="Hsiao J."/>
            <person name="Zismann V."/>
            <person name="Iobst S."/>
            <person name="de Vazeille A.R."/>
            <person name="Buell C.R."/>
            <person name="Ying K."/>
            <person name="Li Y."/>
            <person name="Lu T."/>
            <person name="Huang Y."/>
            <person name="Zhao Q."/>
            <person name="Feng Q."/>
            <person name="Zhang L."/>
            <person name="Zhu J."/>
            <person name="Weng Q."/>
            <person name="Mu J."/>
            <person name="Lu Y."/>
            <person name="Fan D."/>
            <person name="Liu Y."/>
            <person name="Guan J."/>
            <person name="Zhang Y."/>
            <person name="Yu S."/>
            <person name="Liu X."/>
            <person name="Zhang Y."/>
            <person name="Hong G."/>
            <person name="Han B."/>
            <person name="Choisne N."/>
            <person name="Demange N."/>
            <person name="Orjeda G."/>
            <person name="Samain S."/>
            <person name="Cattolico L."/>
            <person name="Pelletier E."/>
            <person name="Couloux A."/>
            <person name="Segurens B."/>
            <person name="Wincker P."/>
            <person name="D'Hont A."/>
            <person name="Scarpelli C."/>
            <person name="Weissenbach J."/>
            <person name="Salanoubat M."/>
            <person name="Quetier F."/>
            <person name="Yu Y."/>
            <person name="Kim H.R."/>
            <person name="Rambo T."/>
            <person name="Currie J."/>
            <person name="Collura K."/>
            <person name="Luo M."/>
            <person name="Yang T."/>
            <person name="Ammiraju J.S.S."/>
            <person name="Engler F."/>
            <person name="Soderlund C."/>
            <person name="Wing R.A."/>
            <person name="Palmer L.E."/>
            <person name="de la Bastide M."/>
            <person name="Spiegel L."/>
            <person name="Nascimento L."/>
            <person name="Zutavern T."/>
            <person name="O'Shaughnessy A."/>
            <person name="Dike S."/>
            <person name="Dedhia N."/>
            <person name="Preston R."/>
            <person name="Balija V."/>
            <person name="McCombie W.R."/>
            <person name="Chow T."/>
            <person name="Chen H."/>
            <person name="Chung M."/>
            <person name="Chen C."/>
            <person name="Shaw J."/>
            <person name="Wu H."/>
            <person name="Hsiao K."/>
            <person name="Chao Y."/>
            <person name="Chu M."/>
            <person name="Cheng C."/>
            <person name="Hour A."/>
            <person name="Lee P."/>
            <person name="Lin S."/>
            <person name="Lin Y."/>
            <person name="Liou J."/>
            <person name="Liu S."/>
            <person name="Hsing Y."/>
            <person name="Raghuvanshi S."/>
            <person name="Mohanty A."/>
            <person name="Bharti A.K."/>
            <person name="Gaur A."/>
            <person name="Gupta V."/>
            <person name="Kumar D."/>
            <person name="Ravi V."/>
            <person name="Vij S."/>
            <person name="Kapur A."/>
            <person name="Khurana P."/>
            <person name="Khurana P."/>
            <person name="Khurana J.P."/>
            <person name="Tyagi A.K."/>
            <person name="Gaikwad K."/>
            <person name="Singh A."/>
            <person name="Dalal V."/>
            <person name="Srivastava S."/>
            <person name="Dixit A."/>
            <person name="Pal A.K."/>
            <person name="Ghazi I.A."/>
            <person name="Yadav M."/>
            <person name="Pandit A."/>
            <person name="Bhargava A."/>
            <person name="Sureshbabu K."/>
            <person name="Batra K."/>
            <person name="Sharma T.R."/>
            <person name="Mohapatra T."/>
            <person name="Singh N.K."/>
            <person name="Messing J."/>
            <person name="Nelson A.B."/>
            <person name="Fuks G."/>
            <person name="Kavchok S."/>
            <person name="Keizer G."/>
            <person name="Linton E."/>
            <person name="Llaca V."/>
            <person name="Song R."/>
            <person name="Tanyolac B."/>
            <person name="Young S."/>
            <person name="Ho-Il K."/>
            <person name="Hahn J.H."/>
            <person name="Sangsakoo G."/>
            <person name="Vanavichit A."/>
            <person name="de Mattos Luiz.A.T."/>
            <person name="Zimmer P.D."/>
            <person name="Malone G."/>
            <person name="Dellagostin O."/>
            <person name="de Oliveira A.C."/>
            <person name="Bevan M."/>
            <person name="Bancroft I."/>
            <person name="Minx P."/>
            <person name="Cordum H."/>
            <person name="Wilson R."/>
            <person name="Cheng Z."/>
            <person name="Jin W."/>
            <person name="Jiang J."/>
            <person name="Leong S.A."/>
            <person name="Iwama H."/>
            <person name="Gojobori T."/>
            <person name="Itoh T."/>
            <person name="Niimura Y."/>
            <person name="Fujii Y."/>
            <person name="Habara T."/>
            <person name="Sakai H."/>
            <person name="Sato Y."/>
            <person name="Wilson G."/>
            <person name="Kumar K."/>
            <person name="McCouch S."/>
            <person name="Juretic N."/>
            <person name="Hoen D."/>
            <person name="Wright S."/>
            <person name="Bruskiewich R."/>
            <person name="Bureau T."/>
            <person name="Miyao A."/>
            <person name="Hirochika H."/>
            <person name="Nishikawa T."/>
            <person name="Kadowaki K."/>
            <person name="Sugiura M."/>
            <person name="Burr B."/>
            <person name="Sasaki T."/>
        </authorList>
    </citation>
    <scope>NUCLEOTIDE SEQUENCE [LARGE SCALE GENOMIC DNA]</scope>
    <source>
        <strain evidence="2">cv. Nipponbare</strain>
    </source>
</reference>
<sequence>MWRECGVVPDGVEDDVGDTVISRTKAMACLEEAMVIASAQIIPGKPRDRFEVQHMDFLQEKSSQSICEFMGELVQAADSFDVVIQAKSRLPDRFREVGWLLERFLEKFVEAVDGIKRQVASIGENLRGG</sequence>
<reference evidence="1 2" key="2">
    <citation type="journal article" date="2013" name="Plant Cell Physiol.">
        <title>Rice Annotation Project Database (RAP-DB): an integrative and interactive database for rice genomics.</title>
        <authorList>
            <person name="Sakai H."/>
            <person name="Lee S.S."/>
            <person name="Tanaka T."/>
            <person name="Numa H."/>
            <person name="Kim J."/>
            <person name="Kawahara Y."/>
            <person name="Wakimoto H."/>
            <person name="Yang C.C."/>
            <person name="Iwamoto M."/>
            <person name="Abe T."/>
            <person name="Yamada Y."/>
            <person name="Muto A."/>
            <person name="Inokuchi H."/>
            <person name="Ikemura T."/>
            <person name="Matsumoto T."/>
            <person name="Sasaki T."/>
            <person name="Itoh T."/>
        </authorList>
    </citation>
    <scope>NUCLEOTIDE SEQUENCE [LARGE SCALE GENOMIC DNA]</scope>
    <source>
        <strain evidence="2">cv. Nipponbare</strain>
    </source>
</reference>
<protein>
    <submittedName>
        <fullName evidence="1">Os08g0535150 protein</fullName>
    </submittedName>
</protein>
<evidence type="ECO:0000313" key="1">
    <source>
        <dbReference type="EMBL" id="BAT06433.1"/>
    </source>
</evidence>
<dbReference type="SMR" id="A0A0P0XIV3"/>
<organism evidence="1 2">
    <name type="scientific">Oryza sativa subsp. japonica</name>
    <name type="common">Rice</name>
    <dbReference type="NCBI Taxonomy" id="39947"/>
    <lineage>
        <taxon>Eukaryota</taxon>
        <taxon>Viridiplantae</taxon>
        <taxon>Streptophyta</taxon>
        <taxon>Embryophyta</taxon>
        <taxon>Tracheophyta</taxon>
        <taxon>Spermatophyta</taxon>
        <taxon>Magnoliopsida</taxon>
        <taxon>Liliopsida</taxon>
        <taxon>Poales</taxon>
        <taxon>Poaceae</taxon>
        <taxon>BOP clade</taxon>
        <taxon>Oryzoideae</taxon>
        <taxon>Oryzeae</taxon>
        <taxon>Oryzinae</taxon>
        <taxon>Oryza</taxon>
        <taxon>Oryza sativa</taxon>
    </lineage>
</organism>
<dbReference type="PaxDb" id="39947-A0A0P0XIV3"/>
<proteinExistence type="predicted"/>
<accession>A0A0P0XIV3</accession>
<name>A0A0P0XIV3_ORYSJ</name>
<keyword evidence="2" id="KW-1185">Reference proteome</keyword>
<dbReference type="AlphaFoldDB" id="A0A0P0XIV3"/>
<reference evidence="1 2" key="3">
    <citation type="journal article" date="2013" name="Rice">
        <title>Improvement of the Oryza sativa Nipponbare reference genome using next generation sequence and optical map data.</title>
        <authorList>
            <person name="Kawahara Y."/>
            <person name="de la Bastide M."/>
            <person name="Hamilton J.P."/>
            <person name="Kanamori H."/>
            <person name="McCombie W.R."/>
            <person name="Ouyang S."/>
            <person name="Schwartz D.C."/>
            <person name="Tanaka T."/>
            <person name="Wu J."/>
            <person name="Zhou S."/>
            <person name="Childs K.L."/>
            <person name="Davidson R.M."/>
            <person name="Lin H."/>
            <person name="Quesada-Ocampo L."/>
            <person name="Vaillancourt B."/>
            <person name="Sakai H."/>
            <person name="Lee S.S."/>
            <person name="Kim J."/>
            <person name="Numa H."/>
            <person name="Itoh T."/>
            <person name="Buell C.R."/>
            <person name="Matsumoto T."/>
        </authorList>
    </citation>
    <scope>NUCLEOTIDE SEQUENCE [LARGE SCALE GENOMIC DNA]</scope>
    <source>
        <strain evidence="2">cv. Nipponbare</strain>
    </source>
</reference>
<dbReference type="Proteomes" id="UP000059680">
    <property type="component" value="Chromosome 8"/>
</dbReference>
<gene>
    <name evidence="1" type="ordered locus">Os08g0535150</name>
    <name evidence="1" type="ORF">OSNPB_080535150</name>
</gene>